<name>A0A344TNX0_9BACT</name>
<keyword evidence="1" id="KW-0732">Signal</keyword>
<dbReference type="Proteomes" id="UP000251993">
    <property type="component" value="Chromosome"/>
</dbReference>
<evidence type="ECO:0000256" key="1">
    <source>
        <dbReference type="SAM" id="SignalP"/>
    </source>
</evidence>
<dbReference type="RefSeq" id="WP_114069104.1">
    <property type="nucleotide sequence ID" value="NZ_CP030850.1"/>
</dbReference>
<accession>A0A344TNX0</accession>
<evidence type="ECO:0000313" key="2">
    <source>
        <dbReference type="EMBL" id="AXE20341.1"/>
    </source>
</evidence>
<proteinExistence type="predicted"/>
<evidence type="ECO:0000313" key="3">
    <source>
        <dbReference type="Proteomes" id="UP000251993"/>
    </source>
</evidence>
<dbReference type="OrthoDB" id="941017at2"/>
<protein>
    <submittedName>
        <fullName evidence="2">Uncharacterized protein</fullName>
    </submittedName>
</protein>
<sequence>MKKLVIFFCLLAAWQANAQVTIAYCKFGGGCKLYQTNYSYAQVDGMLAYLGAFEKSKGILVFFKNKQNQDIHYPDNKRSPRQLHEYFGGKGEPNIAKGAIAPFQETIQPESGNWEALTEAPTTQNCPAQLESSLKSAAGLRSGNKNFKKPFSPDELFPNTPWLTTGPNKYRAIILPETQPAFKTIYEFEVVSPKLIKGTSLTVVQMSTQGAACSMKTNFTFKHKN</sequence>
<dbReference type="EMBL" id="CP030850">
    <property type="protein sequence ID" value="AXE20341.1"/>
    <property type="molecule type" value="Genomic_DNA"/>
</dbReference>
<reference evidence="2 3" key="1">
    <citation type="submission" date="2018-07" db="EMBL/GenBank/DDBJ databases">
        <title>Genome sequencing of Runella.</title>
        <authorList>
            <person name="Baek M.-G."/>
            <person name="Yi H."/>
        </authorList>
    </citation>
    <scope>NUCLEOTIDE SEQUENCE [LARGE SCALE GENOMIC DNA]</scope>
    <source>
        <strain evidence="2 3">HYN0085</strain>
    </source>
</reference>
<feature type="chain" id="PRO_5016633290" evidence="1">
    <location>
        <begin position="19"/>
        <end position="225"/>
    </location>
</feature>
<gene>
    <name evidence="2" type="ORF">DR864_22640</name>
</gene>
<feature type="signal peptide" evidence="1">
    <location>
        <begin position="1"/>
        <end position="18"/>
    </location>
</feature>
<dbReference type="AlphaFoldDB" id="A0A344TNX0"/>
<keyword evidence="3" id="KW-1185">Reference proteome</keyword>
<dbReference type="KEGG" id="run:DR864_22640"/>
<organism evidence="2 3">
    <name type="scientific">Runella rosea</name>
    <dbReference type="NCBI Taxonomy" id="2259595"/>
    <lineage>
        <taxon>Bacteria</taxon>
        <taxon>Pseudomonadati</taxon>
        <taxon>Bacteroidota</taxon>
        <taxon>Cytophagia</taxon>
        <taxon>Cytophagales</taxon>
        <taxon>Spirosomataceae</taxon>
        <taxon>Runella</taxon>
    </lineage>
</organism>